<evidence type="ECO:0000313" key="2">
    <source>
        <dbReference type="EMBL" id="UYT09828.1"/>
    </source>
</evidence>
<dbReference type="InterPro" id="IPR001387">
    <property type="entry name" value="Cro/C1-type_HTH"/>
</dbReference>
<dbReference type="EMBL" id="CP109635">
    <property type="protein sequence ID" value="UYT09828.1"/>
    <property type="molecule type" value="Genomic_DNA"/>
</dbReference>
<dbReference type="InterPro" id="IPR010982">
    <property type="entry name" value="Lambda_DNA-bd_dom_sf"/>
</dbReference>
<dbReference type="CDD" id="cd00093">
    <property type="entry name" value="HTH_XRE"/>
    <property type="match status" value="1"/>
</dbReference>
<dbReference type="SUPFAM" id="SSF47413">
    <property type="entry name" value="lambda repressor-like DNA-binding domains"/>
    <property type="match status" value="1"/>
</dbReference>
<reference evidence="2" key="1">
    <citation type="submission" date="2022-10" db="EMBL/GenBank/DDBJ databases">
        <title>Genome assembly of Lactococcus garvieae isolates from cricket gut.</title>
        <authorList>
            <person name="Luecke A.R."/>
            <person name="Brown A.M.V."/>
            <person name="Wakeman C.A."/>
        </authorList>
    </citation>
    <scope>NUCLEOTIDE SEQUENCE</scope>
    <source>
        <strain evidence="2">Alexii-11_2</strain>
    </source>
</reference>
<gene>
    <name evidence="2" type="ORF">OF801_07555</name>
</gene>
<dbReference type="Gene3D" id="1.10.260.40">
    <property type="entry name" value="lambda repressor-like DNA-binding domains"/>
    <property type="match status" value="1"/>
</dbReference>
<proteinExistence type="predicted"/>
<dbReference type="Proteomes" id="UP001164042">
    <property type="component" value="Chromosome"/>
</dbReference>
<dbReference type="SMART" id="SM00530">
    <property type="entry name" value="HTH_XRE"/>
    <property type="match status" value="1"/>
</dbReference>
<dbReference type="PROSITE" id="PS50943">
    <property type="entry name" value="HTH_CROC1"/>
    <property type="match status" value="1"/>
</dbReference>
<feature type="domain" description="HTH cro/C1-type" evidence="1">
    <location>
        <begin position="47"/>
        <end position="101"/>
    </location>
</feature>
<dbReference type="AlphaFoldDB" id="A0AA46TUW1"/>
<evidence type="ECO:0000259" key="1">
    <source>
        <dbReference type="PROSITE" id="PS50943"/>
    </source>
</evidence>
<dbReference type="RefSeq" id="WP_264307886.1">
    <property type="nucleotide sequence ID" value="NZ_CP109635.1"/>
</dbReference>
<dbReference type="GO" id="GO:0003677">
    <property type="term" value="F:DNA binding"/>
    <property type="evidence" value="ECO:0007669"/>
    <property type="project" value="InterPro"/>
</dbReference>
<evidence type="ECO:0000313" key="3">
    <source>
        <dbReference type="Proteomes" id="UP001164042"/>
    </source>
</evidence>
<protein>
    <submittedName>
        <fullName evidence="2">Helix-turn-helix transcriptional regulator</fullName>
    </submittedName>
</protein>
<accession>A0AA46TUW1</accession>
<name>A0AA46TUW1_9LACT</name>
<sequence length="106" mass="11899">MVRLSKKQAKESEESFKAMKELISKEEVDLKNEKLFNDSKKNLATEVVETRKTLGLNQYHLAELSGKSQGAIARLETMKSNPTLKGISEIAGAMNKKVNIVFEDIE</sequence>
<organism evidence="2 3">
    <name type="scientific">Lactococcus garvieae</name>
    <dbReference type="NCBI Taxonomy" id="1363"/>
    <lineage>
        <taxon>Bacteria</taxon>
        <taxon>Bacillati</taxon>
        <taxon>Bacillota</taxon>
        <taxon>Bacilli</taxon>
        <taxon>Lactobacillales</taxon>
        <taxon>Streptococcaceae</taxon>
        <taxon>Lactococcus</taxon>
    </lineage>
</organism>
<dbReference type="Pfam" id="PF01381">
    <property type="entry name" value="HTH_3"/>
    <property type="match status" value="1"/>
</dbReference>